<keyword evidence="2" id="KW-1185">Reference proteome</keyword>
<dbReference type="KEGG" id="mmai:sS8_3070"/>
<accession>A0A250KTK6</accession>
<evidence type="ECO:0000313" key="1">
    <source>
        <dbReference type="EMBL" id="BBA35013.1"/>
    </source>
</evidence>
<organism evidence="1 2">
    <name type="scientific">Methylocaldum marinum</name>
    <dbReference type="NCBI Taxonomy" id="1432792"/>
    <lineage>
        <taxon>Bacteria</taxon>
        <taxon>Pseudomonadati</taxon>
        <taxon>Pseudomonadota</taxon>
        <taxon>Gammaproteobacteria</taxon>
        <taxon>Methylococcales</taxon>
        <taxon>Methylococcaceae</taxon>
        <taxon>Methylocaldum</taxon>
    </lineage>
</organism>
<evidence type="ECO:0000313" key="2">
    <source>
        <dbReference type="Proteomes" id="UP000266313"/>
    </source>
</evidence>
<reference evidence="1 2" key="1">
    <citation type="submission" date="2016-12" db="EMBL/GenBank/DDBJ databases">
        <title>Genome sequencing of Methylocaldum marinum.</title>
        <authorList>
            <person name="Takeuchi M."/>
            <person name="Kamagata Y."/>
            <person name="Hiraoka S."/>
            <person name="Oshima K."/>
            <person name="Hattori M."/>
            <person name="Iwasaki W."/>
        </authorList>
    </citation>
    <scope>NUCLEOTIDE SEQUENCE [LARGE SCALE GENOMIC DNA]</scope>
    <source>
        <strain evidence="1 2">S8</strain>
    </source>
</reference>
<dbReference type="AlphaFoldDB" id="A0A250KTK6"/>
<dbReference type="Proteomes" id="UP000266313">
    <property type="component" value="Chromosome"/>
</dbReference>
<gene>
    <name evidence="1" type="ORF">sS8_3070</name>
</gene>
<dbReference type="RefSeq" id="WP_170161093.1">
    <property type="nucleotide sequence ID" value="NZ_AP017928.1"/>
</dbReference>
<proteinExistence type="predicted"/>
<sequence>MKLMSTVPSPETEAILKALREAVAKTLERKRRLGQYAVIWRDGRPVFIGDDAPKPTT</sequence>
<name>A0A250KTK6_9GAMM</name>
<dbReference type="EMBL" id="AP017928">
    <property type="protein sequence ID" value="BBA35013.1"/>
    <property type="molecule type" value="Genomic_DNA"/>
</dbReference>
<protein>
    <submittedName>
        <fullName evidence="1">Uncharacterized protein</fullName>
    </submittedName>
</protein>